<accession>A0A423T4X0</accession>
<sequence>MSVDLTELKRSDFPSCVRLGLLKLEEVLQMPQVSILHDVQQHIMDHYIFCCRDFNSSKIRAVGPVEELVVVRELGQHLGKMVDAAARNTLFITLFHPSSHDPRSGEPCERPPDALVSTVVWWMQGAPGSPPHLALAPLTHPLPGVSLPMTAVPPIVPLMKWCAESPFFENTETASEGQGRRASLPKLTEGDGAFEKGGGPLKGPMLESGEMYSQLHLSILQTLQNVPSVRARMTQKQVLCPKQVTSVVDAVCERIRTCSSNDDSVNTSLDRLAQTILVALHTECLSGSLSDMWDALHRLPIKNRLINTLLNSHEAR</sequence>
<dbReference type="STRING" id="6689.A0A423T4X0"/>
<comment type="caution">
    <text evidence="2">The sequence shown here is derived from an EMBL/GenBank/DDBJ whole genome shotgun (WGS) entry which is preliminary data.</text>
</comment>
<evidence type="ECO:0000313" key="2">
    <source>
        <dbReference type="EMBL" id="ROT71481.1"/>
    </source>
</evidence>
<proteinExistence type="predicted"/>
<protein>
    <submittedName>
        <fullName evidence="2">Uncharacterized protein</fullName>
    </submittedName>
</protein>
<reference evidence="2 3" key="2">
    <citation type="submission" date="2019-01" db="EMBL/GenBank/DDBJ databases">
        <title>The decoding of complex shrimp genome reveals the adaptation for benthos swimmer, frequently molting mechanism and breeding impact on genome.</title>
        <authorList>
            <person name="Sun Y."/>
            <person name="Gao Y."/>
            <person name="Yu Y."/>
        </authorList>
    </citation>
    <scope>NUCLEOTIDE SEQUENCE [LARGE SCALE GENOMIC DNA]</scope>
    <source>
        <tissue evidence="2">Muscle</tissue>
    </source>
</reference>
<dbReference type="EMBL" id="QCYY01002291">
    <property type="protein sequence ID" value="ROT71481.1"/>
    <property type="molecule type" value="Genomic_DNA"/>
</dbReference>
<keyword evidence="3" id="KW-1185">Reference proteome</keyword>
<dbReference type="PANTHER" id="PTHR14540:SF2">
    <property type="entry name" value="INTEGRATOR COMPLEX SUBUNIT 15"/>
    <property type="match status" value="1"/>
</dbReference>
<reference evidence="2 3" key="1">
    <citation type="submission" date="2018-04" db="EMBL/GenBank/DDBJ databases">
        <authorList>
            <person name="Zhang X."/>
            <person name="Yuan J."/>
            <person name="Li F."/>
            <person name="Xiang J."/>
        </authorList>
    </citation>
    <scope>NUCLEOTIDE SEQUENCE [LARGE SCALE GENOMIC DNA]</scope>
    <source>
        <tissue evidence="2">Muscle</tissue>
    </source>
</reference>
<dbReference type="Proteomes" id="UP000283509">
    <property type="component" value="Unassembled WGS sequence"/>
</dbReference>
<dbReference type="Pfam" id="PF14964">
    <property type="entry name" value="INTS15"/>
    <property type="match status" value="2"/>
</dbReference>
<evidence type="ECO:0000256" key="1">
    <source>
        <dbReference type="SAM" id="MobiDB-lite"/>
    </source>
</evidence>
<name>A0A423T4X0_PENVA</name>
<gene>
    <name evidence="2" type="ORF">C7M84_010197</name>
</gene>
<dbReference type="PANTHER" id="PTHR14540">
    <property type="entry name" value="INTEGRATOR COMPLEX SUBUNIT 15"/>
    <property type="match status" value="1"/>
</dbReference>
<organism evidence="2 3">
    <name type="scientific">Penaeus vannamei</name>
    <name type="common">Whiteleg shrimp</name>
    <name type="synonym">Litopenaeus vannamei</name>
    <dbReference type="NCBI Taxonomy" id="6689"/>
    <lineage>
        <taxon>Eukaryota</taxon>
        <taxon>Metazoa</taxon>
        <taxon>Ecdysozoa</taxon>
        <taxon>Arthropoda</taxon>
        <taxon>Crustacea</taxon>
        <taxon>Multicrustacea</taxon>
        <taxon>Malacostraca</taxon>
        <taxon>Eumalacostraca</taxon>
        <taxon>Eucarida</taxon>
        <taxon>Decapoda</taxon>
        <taxon>Dendrobranchiata</taxon>
        <taxon>Penaeoidea</taxon>
        <taxon>Penaeidae</taxon>
        <taxon>Penaeus</taxon>
    </lineage>
</organism>
<dbReference type="AlphaFoldDB" id="A0A423T4X0"/>
<feature type="region of interest" description="Disordered" evidence="1">
    <location>
        <begin position="172"/>
        <end position="199"/>
    </location>
</feature>
<evidence type="ECO:0000313" key="3">
    <source>
        <dbReference type="Proteomes" id="UP000283509"/>
    </source>
</evidence>
<dbReference type="OrthoDB" id="5861309at2759"/>
<dbReference type="InterPro" id="IPR027844">
    <property type="entry name" value="INTS15"/>
</dbReference>